<dbReference type="InterPro" id="IPR050326">
    <property type="entry name" value="NAD_dep_DNA_ligaseB"/>
</dbReference>
<dbReference type="Proteomes" id="UP000191820">
    <property type="component" value="Chromosome"/>
</dbReference>
<comment type="catalytic activity">
    <reaction evidence="6">
        <text>ATP + (deoxyribonucleotide)n-3'-hydroxyl + 5'-phospho-(deoxyribonucleotide)m = (deoxyribonucleotide)n+m + AMP + diphosphate.</text>
        <dbReference type="EC" id="6.5.1.1"/>
    </reaction>
</comment>
<dbReference type="Pfam" id="PF01068">
    <property type="entry name" value="DNA_ligase_A_M"/>
    <property type="match status" value="1"/>
</dbReference>
<keyword evidence="4" id="KW-0227">DNA damage</keyword>
<keyword evidence="3" id="KW-0235">DNA replication</keyword>
<sequence length="279" mass="31557">MFRFILSVLIVFMALLISDAVDANNKPALQLAMRYQTDTDVTQYLISEKLDGVRGYWDGNQMLSRSGRVMILPDWFTADFPKTALDGELWIKQGEFDAVSALARSSHSHHAEWKLVKYMIFDLPEHGGMFVERVKAMQQIALESRYIEAIEQQELVSTAQLMAQLDHVIANNGEGLMLHLKSGYYQIGRSQNIVKLKPKYDAEARVIGFNEGKGKFEGLMGSLKVEMPNGKQFNLGSGFSNELRHNPPPLGAIITYQYLGLTKNGIPRFAHFLRVRESQ</sequence>
<feature type="domain" description="DNA ligase OB-like" evidence="9">
    <location>
        <begin position="211"/>
        <end position="276"/>
    </location>
</feature>
<dbReference type="SUPFAM" id="SSF50249">
    <property type="entry name" value="Nucleic acid-binding proteins"/>
    <property type="match status" value="1"/>
</dbReference>
<protein>
    <submittedName>
        <fullName evidence="10">ATP dependent DNA ligase</fullName>
    </submittedName>
</protein>
<feature type="chain" id="PRO_5045434596" evidence="7">
    <location>
        <begin position="24"/>
        <end position="279"/>
    </location>
</feature>
<keyword evidence="7" id="KW-0732">Signal</keyword>
<evidence type="ECO:0000256" key="3">
    <source>
        <dbReference type="ARBA" id="ARBA00022705"/>
    </source>
</evidence>
<dbReference type="GO" id="GO:0016874">
    <property type="term" value="F:ligase activity"/>
    <property type="evidence" value="ECO:0007669"/>
    <property type="project" value="UniProtKB-KW"/>
</dbReference>
<evidence type="ECO:0000256" key="7">
    <source>
        <dbReference type="SAM" id="SignalP"/>
    </source>
</evidence>
<dbReference type="NCBIfam" id="NF006592">
    <property type="entry name" value="PRK09125.1"/>
    <property type="match status" value="1"/>
</dbReference>
<accession>A0ABN4YGF3</accession>
<evidence type="ECO:0000313" key="11">
    <source>
        <dbReference type="Proteomes" id="UP000191820"/>
    </source>
</evidence>
<dbReference type="InterPro" id="IPR029319">
    <property type="entry name" value="DNA_ligase_OB"/>
</dbReference>
<reference evidence="10 11" key="1">
    <citation type="submission" date="2017-03" db="EMBL/GenBank/DDBJ databases">
        <title>Genome sequencing of Shewanella japonica KCTC 22435.</title>
        <authorList>
            <person name="Kim K.M."/>
        </authorList>
    </citation>
    <scope>NUCLEOTIDE SEQUENCE [LARGE SCALE GENOMIC DNA]</scope>
    <source>
        <strain evidence="10 11">KCTC 22435</strain>
    </source>
</reference>
<evidence type="ECO:0000256" key="6">
    <source>
        <dbReference type="ARBA" id="ARBA00034003"/>
    </source>
</evidence>
<keyword evidence="2 10" id="KW-0436">Ligase</keyword>
<dbReference type="RefSeq" id="WP_080915526.1">
    <property type="nucleotide sequence ID" value="NZ_CP020472.1"/>
</dbReference>
<name>A0ABN4YGF3_9GAMM</name>
<feature type="signal peptide" evidence="7">
    <location>
        <begin position="1"/>
        <end position="23"/>
    </location>
</feature>
<evidence type="ECO:0000259" key="9">
    <source>
        <dbReference type="Pfam" id="PF14743"/>
    </source>
</evidence>
<evidence type="ECO:0000256" key="1">
    <source>
        <dbReference type="ARBA" id="ARBA00001968"/>
    </source>
</evidence>
<dbReference type="SUPFAM" id="SSF56091">
    <property type="entry name" value="DNA ligase/mRNA capping enzyme, catalytic domain"/>
    <property type="match status" value="1"/>
</dbReference>
<evidence type="ECO:0000256" key="4">
    <source>
        <dbReference type="ARBA" id="ARBA00022763"/>
    </source>
</evidence>
<dbReference type="Gene3D" id="2.40.50.140">
    <property type="entry name" value="Nucleic acid-binding proteins"/>
    <property type="match status" value="1"/>
</dbReference>
<gene>
    <name evidence="10" type="ORF">SJ2017_1737</name>
</gene>
<dbReference type="Gene3D" id="3.30.1490.70">
    <property type="match status" value="1"/>
</dbReference>
<dbReference type="Pfam" id="PF14743">
    <property type="entry name" value="DNA_ligase_OB_2"/>
    <property type="match status" value="1"/>
</dbReference>
<dbReference type="PANTHER" id="PTHR47810">
    <property type="entry name" value="DNA LIGASE"/>
    <property type="match status" value="1"/>
</dbReference>
<feature type="domain" description="ATP-dependent DNA ligase family profile" evidence="8">
    <location>
        <begin position="75"/>
        <end position="197"/>
    </location>
</feature>
<proteinExistence type="predicted"/>
<evidence type="ECO:0000256" key="2">
    <source>
        <dbReference type="ARBA" id="ARBA00022598"/>
    </source>
</evidence>
<comment type="cofactor">
    <cofactor evidence="1">
        <name>a divalent metal cation</name>
        <dbReference type="ChEBI" id="CHEBI:60240"/>
    </cofactor>
</comment>
<dbReference type="PANTHER" id="PTHR47810:SF1">
    <property type="entry name" value="DNA LIGASE B"/>
    <property type="match status" value="1"/>
</dbReference>
<evidence type="ECO:0000259" key="8">
    <source>
        <dbReference type="Pfam" id="PF01068"/>
    </source>
</evidence>
<dbReference type="InterPro" id="IPR012340">
    <property type="entry name" value="NA-bd_OB-fold"/>
</dbReference>
<dbReference type="EMBL" id="CP020472">
    <property type="protein sequence ID" value="ARD22050.1"/>
    <property type="molecule type" value="Genomic_DNA"/>
</dbReference>
<evidence type="ECO:0000313" key="10">
    <source>
        <dbReference type="EMBL" id="ARD22050.1"/>
    </source>
</evidence>
<evidence type="ECO:0000256" key="5">
    <source>
        <dbReference type="ARBA" id="ARBA00023204"/>
    </source>
</evidence>
<keyword evidence="5" id="KW-0234">DNA repair</keyword>
<dbReference type="CDD" id="cd07896">
    <property type="entry name" value="Adenylation_kDNA_ligase_like"/>
    <property type="match status" value="1"/>
</dbReference>
<keyword evidence="11" id="KW-1185">Reference proteome</keyword>
<dbReference type="CDD" id="cd08041">
    <property type="entry name" value="OBF_kDNA_ligase_like"/>
    <property type="match status" value="1"/>
</dbReference>
<dbReference type="Gene3D" id="3.30.470.30">
    <property type="entry name" value="DNA ligase/mRNA capping enzyme"/>
    <property type="match status" value="1"/>
</dbReference>
<dbReference type="InterPro" id="IPR012310">
    <property type="entry name" value="DNA_ligase_ATP-dep_cent"/>
</dbReference>
<organism evidence="10 11">
    <name type="scientific">Shewanella japonica</name>
    <dbReference type="NCBI Taxonomy" id="93973"/>
    <lineage>
        <taxon>Bacteria</taxon>
        <taxon>Pseudomonadati</taxon>
        <taxon>Pseudomonadota</taxon>
        <taxon>Gammaproteobacteria</taxon>
        <taxon>Alteromonadales</taxon>
        <taxon>Shewanellaceae</taxon>
        <taxon>Shewanella</taxon>
    </lineage>
</organism>